<proteinExistence type="predicted"/>
<dbReference type="EMBL" id="CADEAL010003936">
    <property type="protein sequence ID" value="CAB1447122.1"/>
    <property type="molecule type" value="Genomic_DNA"/>
</dbReference>
<evidence type="ECO:0000256" key="1">
    <source>
        <dbReference type="SAM" id="MobiDB-lite"/>
    </source>
</evidence>
<protein>
    <submittedName>
        <fullName evidence="2">Uncharacterized protein</fullName>
    </submittedName>
</protein>
<evidence type="ECO:0000313" key="2">
    <source>
        <dbReference type="EMBL" id="CAB1447122.1"/>
    </source>
</evidence>
<comment type="caution">
    <text evidence="2">The sequence shown here is derived from an EMBL/GenBank/DDBJ whole genome shotgun (WGS) entry which is preliminary data.</text>
</comment>
<feature type="region of interest" description="Disordered" evidence="1">
    <location>
        <begin position="33"/>
        <end position="66"/>
    </location>
</feature>
<sequence>MSKAEKLVLSSEASVRGLTRHLLRNPLYQHFSKCPSQRSIRPEQPSADKPSPQLAAAGHKGPISSDSPARLALQVTALCDTSFVFSPRVLIRGITCSEHQETNNIFLPEKTQRETERES</sequence>
<keyword evidence="3" id="KW-1185">Reference proteome</keyword>
<name>A0A9N7VEY5_PLEPL</name>
<organism evidence="2 3">
    <name type="scientific">Pleuronectes platessa</name>
    <name type="common">European plaice</name>
    <dbReference type="NCBI Taxonomy" id="8262"/>
    <lineage>
        <taxon>Eukaryota</taxon>
        <taxon>Metazoa</taxon>
        <taxon>Chordata</taxon>
        <taxon>Craniata</taxon>
        <taxon>Vertebrata</taxon>
        <taxon>Euteleostomi</taxon>
        <taxon>Actinopterygii</taxon>
        <taxon>Neopterygii</taxon>
        <taxon>Teleostei</taxon>
        <taxon>Neoteleostei</taxon>
        <taxon>Acanthomorphata</taxon>
        <taxon>Carangaria</taxon>
        <taxon>Pleuronectiformes</taxon>
        <taxon>Pleuronectoidei</taxon>
        <taxon>Pleuronectidae</taxon>
        <taxon>Pleuronectes</taxon>
    </lineage>
</organism>
<dbReference type="AlphaFoldDB" id="A0A9N7VEY5"/>
<gene>
    <name evidence="2" type="ORF">PLEPLA_LOCUS34818</name>
</gene>
<evidence type="ECO:0000313" key="3">
    <source>
        <dbReference type="Proteomes" id="UP001153269"/>
    </source>
</evidence>
<dbReference type="Proteomes" id="UP001153269">
    <property type="component" value="Unassembled WGS sequence"/>
</dbReference>
<accession>A0A9N7VEY5</accession>
<reference evidence="2" key="1">
    <citation type="submission" date="2020-03" db="EMBL/GenBank/DDBJ databases">
        <authorList>
            <person name="Weist P."/>
        </authorList>
    </citation>
    <scope>NUCLEOTIDE SEQUENCE</scope>
</reference>